<dbReference type="KEGG" id="barh:WN72_22895"/>
<evidence type="ECO:0000313" key="1">
    <source>
        <dbReference type="EMBL" id="QOZ68852.1"/>
    </source>
</evidence>
<reference evidence="1 2" key="1">
    <citation type="submission" date="2018-06" db="EMBL/GenBank/DDBJ databases">
        <title>Comparative genomics of Bradyrhizobium nodulating Arachidis hypogaea.</title>
        <authorList>
            <person name="Li Y."/>
        </authorList>
    </citation>
    <scope>NUCLEOTIDE SEQUENCE [LARGE SCALE GENOMIC DNA]</scope>
    <source>
        <strain evidence="1 2">CCBAU 051107</strain>
    </source>
</reference>
<accession>A0AAE7NPS1</accession>
<organism evidence="1 2">
    <name type="scientific">Bradyrhizobium arachidis</name>
    <dbReference type="NCBI Taxonomy" id="858423"/>
    <lineage>
        <taxon>Bacteria</taxon>
        <taxon>Pseudomonadati</taxon>
        <taxon>Pseudomonadota</taxon>
        <taxon>Alphaproteobacteria</taxon>
        <taxon>Hyphomicrobiales</taxon>
        <taxon>Nitrobacteraceae</taxon>
        <taxon>Bradyrhizobium</taxon>
    </lineage>
</organism>
<name>A0AAE7NPS1_9BRAD</name>
<dbReference type="RefSeq" id="WP_092220047.1">
    <property type="nucleotide sequence ID" value="NZ_CP030050.1"/>
</dbReference>
<dbReference type="AlphaFoldDB" id="A0AAE7NPS1"/>
<gene>
    <name evidence="1" type="ORF">WN72_22895</name>
</gene>
<dbReference type="EMBL" id="CP030050">
    <property type="protein sequence ID" value="QOZ68852.1"/>
    <property type="molecule type" value="Genomic_DNA"/>
</dbReference>
<dbReference type="Proteomes" id="UP000594015">
    <property type="component" value="Chromosome"/>
</dbReference>
<proteinExistence type="predicted"/>
<evidence type="ECO:0000313" key="2">
    <source>
        <dbReference type="Proteomes" id="UP000594015"/>
    </source>
</evidence>
<sequence>MSSPVPPSPLSLEERQALNWFRLNAPAEADGGPEGYVRVALVRRGLVGTPPARRRFDPIRYVITERGREVIKHG</sequence>
<protein>
    <submittedName>
        <fullName evidence="1">Uncharacterized protein</fullName>
    </submittedName>
</protein>